<dbReference type="PROSITE" id="PS51375">
    <property type="entry name" value="PPR"/>
    <property type="match status" value="4"/>
</dbReference>
<dbReference type="GO" id="GO:0003723">
    <property type="term" value="F:RNA binding"/>
    <property type="evidence" value="ECO:0007669"/>
    <property type="project" value="InterPro"/>
</dbReference>
<evidence type="ECO:0000313" key="5">
    <source>
        <dbReference type="EMBL" id="KAF6150301.1"/>
    </source>
</evidence>
<dbReference type="Pfam" id="PF01535">
    <property type="entry name" value="PPR"/>
    <property type="match status" value="3"/>
</dbReference>
<dbReference type="NCBIfam" id="TIGR00756">
    <property type="entry name" value="PPR"/>
    <property type="match status" value="2"/>
</dbReference>
<evidence type="ECO:0000256" key="1">
    <source>
        <dbReference type="ARBA" id="ARBA00022737"/>
    </source>
</evidence>
<feature type="compositionally biased region" description="Polar residues" evidence="3">
    <location>
        <begin position="9"/>
        <end position="20"/>
    </location>
</feature>
<reference evidence="5 6" key="1">
    <citation type="journal article" date="2020" name="IScience">
        <title>Genome Sequencing of the Endangered Kingdonia uniflora (Circaeasteraceae, Ranunculales) Reveals Potential Mechanisms of Evolutionary Specialization.</title>
        <authorList>
            <person name="Sun Y."/>
            <person name="Deng T."/>
            <person name="Zhang A."/>
            <person name="Moore M.J."/>
            <person name="Landis J.B."/>
            <person name="Lin N."/>
            <person name="Zhang H."/>
            <person name="Zhang X."/>
            <person name="Huang J."/>
            <person name="Zhang X."/>
            <person name="Sun H."/>
            <person name="Wang H."/>
        </authorList>
    </citation>
    <scope>NUCLEOTIDE SEQUENCE [LARGE SCALE GENOMIC DNA]</scope>
    <source>
        <strain evidence="5">TB1705</strain>
        <tissue evidence="5">Leaf</tissue>
    </source>
</reference>
<gene>
    <name evidence="5" type="ORF">GIB67_034000</name>
</gene>
<dbReference type="InterPro" id="IPR046960">
    <property type="entry name" value="PPR_At4g14850-like_plant"/>
</dbReference>
<dbReference type="InterPro" id="IPR011990">
    <property type="entry name" value="TPR-like_helical_dom_sf"/>
</dbReference>
<evidence type="ECO:0000259" key="4">
    <source>
        <dbReference type="Pfam" id="PF14432"/>
    </source>
</evidence>
<keyword evidence="1" id="KW-0677">Repeat</keyword>
<organism evidence="5 6">
    <name type="scientific">Kingdonia uniflora</name>
    <dbReference type="NCBI Taxonomy" id="39325"/>
    <lineage>
        <taxon>Eukaryota</taxon>
        <taxon>Viridiplantae</taxon>
        <taxon>Streptophyta</taxon>
        <taxon>Embryophyta</taxon>
        <taxon>Tracheophyta</taxon>
        <taxon>Spermatophyta</taxon>
        <taxon>Magnoliopsida</taxon>
        <taxon>Ranunculales</taxon>
        <taxon>Circaeasteraceae</taxon>
        <taxon>Kingdonia</taxon>
    </lineage>
</organism>
<comment type="caution">
    <text evidence="5">The sequence shown here is derived from an EMBL/GenBank/DDBJ whole genome shotgun (WGS) entry which is preliminary data.</text>
</comment>
<dbReference type="FunFam" id="1.25.40.10:FF:000366">
    <property type="entry name" value="Pentatricopeptide (PPR) repeat-containing protein"/>
    <property type="match status" value="1"/>
</dbReference>
<evidence type="ECO:0000256" key="3">
    <source>
        <dbReference type="SAM" id="MobiDB-lite"/>
    </source>
</evidence>
<dbReference type="InterPro" id="IPR032867">
    <property type="entry name" value="DYW_dom"/>
</dbReference>
<dbReference type="GO" id="GO:0009451">
    <property type="term" value="P:RNA modification"/>
    <property type="evidence" value="ECO:0007669"/>
    <property type="project" value="InterPro"/>
</dbReference>
<dbReference type="FunFam" id="1.25.40.10:FF:000285">
    <property type="entry name" value="Pentatricopeptide repeat-containing protein, chloroplastic"/>
    <property type="match status" value="1"/>
</dbReference>
<dbReference type="AlphaFoldDB" id="A0A7J7M5X4"/>
<dbReference type="Gene3D" id="1.25.40.10">
    <property type="entry name" value="Tetratricopeptide repeat domain"/>
    <property type="match status" value="4"/>
</dbReference>
<name>A0A7J7M5X4_9MAGN</name>
<feature type="repeat" description="PPR" evidence="2">
    <location>
        <begin position="470"/>
        <end position="505"/>
    </location>
</feature>
<feature type="region of interest" description="Disordered" evidence="3">
    <location>
        <begin position="1"/>
        <end position="36"/>
    </location>
</feature>
<dbReference type="Pfam" id="PF20431">
    <property type="entry name" value="E_motif"/>
    <property type="match status" value="1"/>
</dbReference>
<dbReference type="EMBL" id="JACGCM010001747">
    <property type="protein sequence ID" value="KAF6150301.1"/>
    <property type="molecule type" value="Genomic_DNA"/>
</dbReference>
<dbReference type="OrthoDB" id="750109at2759"/>
<proteinExistence type="predicted"/>
<dbReference type="PANTHER" id="PTHR47926:SF342">
    <property type="entry name" value="TETRATRICOPEPTIDE-LIKE HELICAL DOMAIN-CONTAINING PROTEIN-RELATED"/>
    <property type="match status" value="1"/>
</dbReference>
<feature type="repeat" description="PPR" evidence="2">
    <location>
        <begin position="130"/>
        <end position="164"/>
    </location>
</feature>
<dbReference type="Pfam" id="PF14432">
    <property type="entry name" value="DYW_deaminase"/>
    <property type="match status" value="1"/>
</dbReference>
<feature type="repeat" description="PPR" evidence="2">
    <location>
        <begin position="334"/>
        <end position="368"/>
    </location>
</feature>
<dbReference type="Proteomes" id="UP000541444">
    <property type="component" value="Unassembled WGS sequence"/>
</dbReference>
<protein>
    <recommendedName>
        <fullName evidence="4">DYW domain-containing protein</fullName>
    </recommendedName>
</protein>
<dbReference type="InterPro" id="IPR002885">
    <property type="entry name" value="PPR_rpt"/>
</dbReference>
<evidence type="ECO:0000256" key="2">
    <source>
        <dbReference type="PROSITE-ProRule" id="PRU00708"/>
    </source>
</evidence>
<feature type="repeat" description="PPR" evidence="2">
    <location>
        <begin position="435"/>
        <end position="469"/>
    </location>
</feature>
<dbReference type="FunFam" id="1.25.40.10:FF:000196">
    <property type="entry name" value="Pentatricopeptide repeat-containing protein At4g14850"/>
    <property type="match status" value="1"/>
</dbReference>
<dbReference type="SUPFAM" id="SSF48452">
    <property type="entry name" value="TPR-like"/>
    <property type="match status" value="1"/>
</dbReference>
<keyword evidence="6" id="KW-1185">Reference proteome</keyword>
<accession>A0A7J7M5X4</accession>
<feature type="domain" description="DYW" evidence="4">
    <location>
        <begin position="650"/>
        <end position="742"/>
    </location>
</feature>
<sequence>MFEERPQRILTSRKNSNTTECIDEPKMGMPSTSDFREPYNVYDPNRCLELDMLSMPSLVASLPDRVSIISALSNCSSTGNLDVGRMYHALAFKTGYIGNKFVATSLVDMYVKCGNMEHARKTFEGLSDLDIVSFNSLISGYPSNGLSGRALDIFMEAQSAEIGPNEYTFSILFTVCGTILAVEEGKQLHAQAVKMEYFSNIAVGNSLLTMYSKFGMMDEVEILFENLPNRNHISWTVVITGFYKQERFEMALKQFNCMRHNSGIEPNEYTFTVIFACSSGMKERNYGMTLHAQAIKNGMASDVFVGTAIIDMYSGFGEIVYAEKMFKELGSLASDVSWNALIAGYVRNEKCEEAMETLHKMIMNGVTCDQFTYSNILKACSALPSLTMGEQIHSRVIKANYKSNIQVGSSLLEMYAKCGSLVDAEHIFNQIKCRDVVLWNTMIKAYSQYGYLKKAIFLFNNMVEEGTMPTSATFLALFSACSHSGLLEEGQELFQSMIVDYGIIPEENHYSCMVDLLGRAGQLEKAREFIKGLPIKPTSAIWRPLLASCRYHRNFKLAEFVARRILETDPDDATVYITLSNMYAEAGRWGDVEKQRALMELKGVKKEPGCSWIEVNNKLHKFYSGDMRHPKMSKIYEKLRELVRQTKNMGYVPDTNFVLHQGVGVSKEEQILCHSEKLAVCFGLLSLPPGRPIRVFKNLRVCADCHSAMKYISRLTNRDIVLKDNYRFHHFKRGCCSCGDYW</sequence>
<dbReference type="FunFam" id="1.25.40.10:FF:000031">
    <property type="entry name" value="Pentatricopeptide repeat-containing protein mitochondrial"/>
    <property type="match status" value="1"/>
</dbReference>
<dbReference type="GO" id="GO:0008270">
    <property type="term" value="F:zinc ion binding"/>
    <property type="evidence" value="ECO:0007669"/>
    <property type="project" value="InterPro"/>
</dbReference>
<evidence type="ECO:0000313" key="6">
    <source>
        <dbReference type="Proteomes" id="UP000541444"/>
    </source>
</evidence>
<dbReference type="PANTHER" id="PTHR47926">
    <property type="entry name" value="PENTATRICOPEPTIDE REPEAT-CONTAINING PROTEIN"/>
    <property type="match status" value="1"/>
</dbReference>
<dbReference type="Pfam" id="PF13041">
    <property type="entry name" value="PPR_2"/>
    <property type="match status" value="4"/>
</dbReference>
<dbReference type="InterPro" id="IPR046848">
    <property type="entry name" value="E_motif"/>
</dbReference>